<proteinExistence type="predicted"/>
<reference evidence="2" key="2">
    <citation type="journal article" date="2023" name="IMA Fungus">
        <title>Comparative genomic study of the Penicillium genus elucidates a diverse pangenome and 15 lateral gene transfer events.</title>
        <authorList>
            <person name="Petersen C."/>
            <person name="Sorensen T."/>
            <person name="Nielsen M.R."/>
            <person name="Sondergaard T.E."/>
            <person name="Sorensen J.L."/>
            <person name="Fitzpatrick D.A."/>
            <person name="Frisvad J.C."/>
            <person name="Nielsen K.L."/>
        </authorList>
    </citation>
    <scope>NUCLEOTIDE SEQUENCE</scope>
    <source>
        <strain evidence="2">IBT 30761</strain>
    </source>
</reference>
<accession>A0A9W9KA48</accession>
<sequence length="322" mass="35518">MMRPGFDKPGALPLLIVVIFSLLTLAPSLSSIYNLKLADWTYYPYGARPVPLIKDSAAEFAADTSPVEYRTSWITAAQCRPRGNRMSRSSRSGNNAPTIASEFASVDNKSRLSYTATESSFMFSRRARAFQTYFIQQLDDYQIFTPFSNRSISTETAHLTATRTPSYLSPQSTPLHESYSDNTPHLHNESTPSCTFSTKGSGLQFPPVFDIWQQACRTASDLWQMGKNSPVETAMKPVKWLWKSIEPIVHRDQAASNHPTTLIPHPKDLQPLSNGTSSLPAPPKSATVHSGETADAAVHTSPELRGSCMAVVIGLVVGIMWF</sequence>
<evidence type="ECO:0000256" key="1">
    <source>
        <dbReference type="SAM" id="MobiDB-lite"/>
    </source>
</evidence>
<reference evidence="2" key="1">
    <citation type="submission" date="2022-11" db="EMBL/GenBank/DDBJ databases">
        <authorList>
            <person name="Petersen C."/>
        </authorList>
    </citation>
    <scope>NUCLEOTIDE SEQUENCE</scope>
    <source>
        <strain evidence="2">IBT 30761</strain>
    </source>
</reference>
<protein>
    <submittedName>
        <fullName evidence="2">Uncharacterized protein</fullName>
    </submittedName>
</protein>
<evidence type="ECO:0000313" key="2">
    <source>
        <dbReference type="EMBL" id="KAJ5098759.1"/>
    </source>
</evidence>
<feature type="region of interest" description="Disordered" evidence="1">
    <location>
        <begin position="163"/>
        <end position="193"/>
    </location>
</feature>
<dbReference type="RefSeq" id="XP_056474413.1">
    <property type="nucleotide sequence ID" value="XM_056618254.1"/>
</dbReference>
<dbReference type="EMBL" id="JAPQKI010000005">
    <property type="protein sequence ID" value="KAJ5098759.1"/>
    <property type="molecule type" value="Genomic_DNA"/>
</dbReference>
<evidence type="ECO:0000313" key="3">
    <source>
        <dbReference type="Proteomes" id="UP001149074"/>
    </source>
</evidence>
<dbReference type="OrthoDB" id="4344543at2759"/>
<name>A0A9W9KA48_9EURO</name>
<organism evidence="2 3">
    <name type="scientific">Penicillium argentinense</name>
    <dbReference type="NCBI Taxonomy" id="1131581"/>
    <lineage>
        <taxon>Eukaryota</taxon>
        <taxon>Fungi</taxon>
        <taxon>Dikarya</taxon>
        <taxon>Ascomycota</taxon>
        <taxon>Pezizomycotina</taxon>
        <taxon>Eurotiomycetes</taxon>
        <taxon>Eurotiomycetidae</taxon>
        <taxon>Eurotiales</taxon>
        <taxon>Aspergillaceae</taxon>
        <taxon>Penicillium</taxon>
    </lineage>
</organism>
<gene>
    <name evidence="2" type="ORF">N7532_005760</name>
</gene>
<keyword evidence="3" id="KW-1185">Reference proteome</keyword>
<feature type="region of interest" description="Disordered" evidence="1">
    <location>
        <begin position="257"/>
        <end position="299"/>
    </location>
</feature>
<dbReference type="GeneID" id="81357233"/>
<dbReference type="Proteomes" id="UP001149074">
    <property type="component" value="Unassembled WGS sequence"/>
</dbReference>
<dbReference type="AlphaFoldDB" id="A0A9W9KA48"/>
<comment type="caution">
    <text evidence="2">The sequence shown here is derived from an EMBL/GenBank/DDBJ whole genome shotgun (WGS) entry which is preliminary data.</text>
</comment>